<dbReference type="Proteomes" id="UP000053097">
    <property type="component" value="Unassembled WGS sequence"/>
</dbReference>
<evidence type="ECO:0000313" key="2">
    <source>
        <dbReference type="Proteomes" id="UP000053097"/>
    </source>
</evidence>
<dbReference type="AlphaFoldDB" id="A0A026W7L0"/>
<name>A0A026W7L0_OOCBI</name>
<keyword evidence="2" id="KW-1185">Reference proteome</keyword>
<accession>A0A026W7L0</accession>
<dbReference type="EMBL" id="KK107362">
    <property type="protein sequence ID" value="EZA51983.1"/>
    <property type="molecule type" value="Genomic_DNA"/>
</dbReference>
<protein>
    <recommendedName>
        <fullName evidence="3">Retrotransposon gag domain-containing protein</fullName>
    </recommendedName>
</protein>
<organism evidence="1 2">
    <name type="scientific">Ooceraea biroi</name>
    <name type="common">Clonal raider ant</name>
    <name type="synonym">Cerapachys biroi</name>
    <dbReference type="NCBI Taxonomy" id="2015173"/>
    <lineage>
        <taxon>Eukaryota</taxon>
        <taxon>Metazoa</taxon>
        <taxon>Ecdysozoa</taxon>
        <taxon>Arthropoda</taxon>
        <taxon>Hexapoda</taxon>
        <taxon>Insecta</taxon>
        <taxon>Pterygota</taxon>
        <taxon>Neoptera</taxon>
        <taxon>Endopterygota</taxon>
        <taxon>Hymenoptera</taxon>
        <taxon>Apocrita</taxon>
        <taxon>Aculeata</taxon>
        <taxon>Formicoidea</taxon>
        <taxon>Formicidae</taxon>
        <taxon>Dorylinae</taxon>
        <taxon>Ooceraea</taxon>
    </lineage>
</organism>
<proteinExistence type="predicted"/>
<reference evidence="1 2" key="1">
    <citation type="journal article" date="2014" name="Curr. Biol.">
        <title>The genome of the clonal raider ant Cerapachys biroi.</title>
        <authorList>
            <person name="Oxley P.R."/>
            <person name="Ji L."/>
            <person name="Fetter-Pruneda I."/>
            <person name="McKenzie S.K."/>
            <person name="Li C."/>
            <person name="Hu H."/>
            <person name="Zhang G."/>
            <person name="Kronauer D.J."/>
        </authorList>
    </citation>
    <scope>NUCLEOTIDE SEQUENCE [LARGE SCALE GENOMIC DNA]</scope>
</reference>
<sequence length="96" mass="11601">MIGLRFKGKALEWLHSRSEYIAMSVGDLLDKLRDMFYRRPSKIVRRKQFEQRIWKRDETFSSYFHDKIILANRVPLDNDEIIDYVIEGIPDPELRD</sequence>
<evidence type="ECO:0008006" key="3">
    <source>
        <dbReference type="Google" id="ProtNLM"/>
    </source>
</evidence>
<gene>
    <name evidence="1" type="ORF">X777_09442</name>
</gene>
<evidence type="ECO:0000313" key="1">
    <source>
        <dbReference type="EMBL" id="EZA51983.1"/>
    </source>
</evidence>